<gene>
    <name evidence="3" type="ORF">PILCRDRAFT_814208</name>
</gene>
<proteinExistence type="predicted"/>
<dbReference type="AlphaFoldDB" id="A0A0C3G977"/>
<name>A0A0C3G977_PILCF</name>
<evidence type="ECO:0000259" key="2">
    <source>
        <dbReference type="Pfam" id="PF23153"/>
    </source>
</evidence>
<evidence type="ECO:0000256" key="1">
    <source>
        <dbReference type="SAM" id="MobiDB-lite"/>
    </source>
</evidence>
<feature type="region of interest" description="Disordered" evidence="1">
    <location>
        <begin position="1"/>
        <end position="29"/>
    </location>
</feature>
<dbReference type="PANTHER" id="PTHR22741:SF10">
    <property type="entry name" value="COILED-COIL DOMAIN-CONTAINING PROTEIN CG32809"/>
    <property type="match status" value="1"/>
</dbReference>
<dbReference type="HOGENOM" id="CLU_128311_1_0_1"/>
<feature type="compositionally biased region" description="Polar residues" evidence="1">
    <location>
        <begin position="1"/>
        <end position="17"/>
    </location>
</feature>
<evidence type="ECO:0000313" key="4">
    <source>
        <dbReference type="Proteomes" id="UP000054166"/>
    </source>
</evidence>
<dbReference type="Proteomes" id="UP000054166">
    <property type="component" value="Unassembled WGS sequence"/>
</dbReference>
<feature type="domain" description="Aip3p/Bud6 N-terminal" evidence="2">
    <location>
        <begin position="30"/>
        <end position="137"/>
    </location>
</feature>
<dbReference type="GO" id="GO:0005737">
    <property type="term" value="C:cytoplasm"/>
    <property type="evidence" value="ECO:0007669"/>
    <property type="project" value="TreeGrafter"/>
</dbReference>
<dbReference type="InterPro" id="IPR051825">
    <property type="entry name" value="SRCIN1"/>
</dbReference>
<accession>A0A0C3G977</accession>
<dbReference type="Pfam" id="PF23153">
    <property type="entry name" value="Aip3p_Bud6_N"/>
    <property type="match status" value="1"/>
</dbReference>
<dbReference type="PANTHER" id="PTHR22741">
    <property type="entry name" value="P140CAP/SNIP-RELATED"/>
    <property type="match status" value="1"/>
</dbReference>
<dbReference type="OrthoDB" id="783096at2759"/>
<organism evidence="3 4">
    <name type="scientific">Piloderma croceum (strain F 1598)</name>
    <dbReference type="NCBI Taxonomy" id="765440"/>
    <lineage>
        <taxon>Eukaryota</taxon>
        <taxon>Fungi</taxon>
        <taxon>Dikarya</taxon>
        <taxon>Basidiomycota</taxon>
        <taxon>Agaricomycotina</taxon>
        <taxon>Agaricomycetes</taxon>
        <taxon>Agaricomycetidae</taxon>
        <taxon>Atheliales</taxon>
        <taxon>Atheliaceae</taxon>
        <taxon>Piloderma</taxon>
    </lineage>
</organism>
<sequence>MHSQPFSHMNHTQTNGWKRQPPRSAGDVPTTVKNLLVATKQLQEVLGLWSVHQASETEVSNTYVTVGTEFNTAVEAFAHHKINLSEVHSVPKDLRNVLEQCLGEDPSPRTLAIYMPEVRQILRTLLQGLRSKQEAWRAVTVRRNVF</sequence>
<reference evidence="4" key="2">
    <citation type="submission" date="2015-01" db="EMBL/GenBank/DDBJ databases">
        <title>Evolutionary Origins and Diversification of the Mycorrhizal Mutualists.</title>
        <authorList>
            <consortium name="DOE Joint Genome Institute"/>
            <consortium name="Mycorrhizal Genomics Consortium"/>
            <person name="Kohler A."/>
            <person name="Kuo A."/>
            <person name="Nagy L.G."/>
            <person name="Floudas D."/>
            <person name="Copeland A."/>
            <person name="Barry K.W."/>
            <person name="Cichocki N."/>
            <person name="Veneault-Fourrey C."/>
            <person name="LaButti K."/>
            <person name="Lindquist E.A."/>
            <person name="Lipzen A."/>
            <person name="Lundell T."/>
            <person name="Morin E."/>
            <person name="Murat C."/>
            <person name="Riley R."/>
            <person name="Ohm R."/>
            <person name="Sun H."/>
            <person name="Tunlid A."/>
            <person name="Henrissat B."/>
            <person name="Grigoriev I.V."/>
            <person name="Hibbett D.S."/>
            <person name="Martin F."/>
        </authorList>
    </citation>
    <scope>NUCLEOTIDE SEQUENCE [LARGE SCALE GENOMIC DNA]</scope>
    <source>
        <strain evidence="4">F 1598</strain>
    </source>
</reference>
<dbReference type="InParanoid" id="A0A0C3G977"/>
<dbReference type="InterPro" id="IPR056279">
    <property type="entry name" value="Aip3p_Bud6_N"/>
</dbReference>
<keyword evidence="4" id="KW-1185">Reference proteome</keyword>
<protein>
    <recommendedName>
        <fullName evidence="2">Aip3p/Bud6 N-terminal domain-containing protein</fullName>
    </recommendedName>
</protein>
<dbReference type="GO" id="GO:0030010">
    <property type="term" value="P:establishment of cell polarity"/>
    <property type="evidence" value="ECO:0007669"/>
    <property type="project" value="TreeGrafter"/>
</dbReference>
<reference evidence="3 4" key="1">
    <citation type="submission" date="2014-04" db="EMBL/GenBank/DDBJ databases">
        <authorList>
            <consortium name="DOE Joint Genome Institute"/>
            <person name="Kuo A."/>
            <person name="Tarkka M."/>
            <person name="Buscot F."/>
            <person name="Kohler A."/>
            <person name="Nagy L.G."/>
            <person name="Floudas D."/>
            <person name="Copeland A."/>
            <person name="Barry K.W."/>
            <person name="Cichocki N."/>
            <person name="Veneault-Fourrey C."/>
            <person name="LaButti K."/>
            <person name="Lindquist E.A."/>
            <person name="Lipzen A."/>
            <person name="Lundell T."/>
            <person name="Morin E."/>
            <person name="Murat C."/>
            <person name="Sun H."/>
            <person name="Tunlid A."/>
            <person name="Henrissat B."/>
            <person name="Grigoriev I.V."/>
            <person name="Hibbett D.S."/>
            <person name="Martin F."/>
            <person name="Nordberg H.P."/>
            <person name="Cantor M.N."/>
            <person name="Hua S.X."/>
        </authorList>
    </citation>
    <scope>NUCLEOTIDE SEQUENCE [LARGE SCALE GENOMIC DNA]</scope>
    <source>
        <strain evidence="3 4">F 1598</strain>
    </source>
</reference>
<dbReference type="GO" id="GO:0051286">
    <property type="term" value="C:cell tip"/>
    <property type="evidence" value="ECO:0007669"/>
    <property type="project" value="TreeGrafter"/>
</dbReference>
<evidence type="ECO:0000313" key="3">
    <source>
        <dbReference type="EMBL" id="KIM88309.1"/>
    </source>
</evidence>
<dbReference type="EMBL" id="KN832977">
    <property type="protein sequence ID" value="KIM88309.1"/>
    <property type="molecule type" value="Genomic_DNA"/>
</dbReference>